<sequence>MDVLSRLIDLCRLQPLLDIRCQLEGAFLIEHETVERGTIPFHIVLGGACIIRTGTGQPVTMRSGDFLMFPRGTAHAIVNAHPHAQREAPLAVTSDGMLPLRRNGSNEPDVDLLCGHFTSAPGALTLLLDTLPDAFHASLANAQSEETLKMMVSLLRSETTLEQPGALTIVTAMCLALFVMAVRTTNNSRLELPGLLPLLTDPGLSKSVKSIVAAPAHPWTIDDLARASAMSRATYARRFKARSGFTIGAFLTDLRMGFASNLLVTTRRSIAEIAEEVGYESEVSFGKAFKASRGETPARFRRTRRELD</sequence>
<dbReference type="PANTHER" id="PTHR46796">
    <property type="entry name" value="HTH-TYPE TRANSCRIPTIONAL ACTIVATOR RHAS-RELATED"/>
    <property type="match status" value="1"/>
</dbReference>
<dbReference type="InterPro" id="IPR020449">
    <property type="entry name" value="Tscrpt_reg_AraC-type_HTH"/>
</dbReference>
<dbReference type="InterPro" id="IPR009057">
    <property type="entry name" value="Homeodomain-like_sf"/>
</dbReference>
<dbReference type="SMART" id="SM00342">
    <property type="entry name" value="HTH_ARAC"/>
    <property type="match status" value="1"/>
</dbReference>
<dbReference type="SUPFAM" id="SSF51182">
    <property type="entry name" value="RmlC-like cupins"/>
    <property type="match status" value="1"/>
</dbReference>
<evidence type="ECO:0000313" key="6">
    <source>
        <dbReference type="Proteomes" id="UP000014411"/>
    </source>
</evidence>
<dbReference type="Gene3D" id="1.10.10.60">
    <property type="entry name" value="Homeodomain-like"/>
    <property type="match status" value="2"/>
</dbReference>
<organism evidence="5 6">
    <name type="scientific">Rhizobium grahamii CCGE 502</name>
    <dbReference type="NCBI Taxonomy" id="990285"/>
    <lineage>
        <taxon>Bacteria</taxon>
        <taxon>Pseudomonadati</taxon>
        <taxon>Pseudomonadota</taxon>
        <taxon>Alphaproteobacteria</taxon>
        <taxon>Hyphomicrobiales</taxon>
        <taxon>Rhizobiaceae</taxon>
        <taxon>Rhizobium/Agrobacterium group</taxon>
        <taxon>Rhizobium</taxon>
    </lineage>
</organism>
<dbReference type="AlphaFoldDB" id="S3I558"/>
<dbReference type="InterPro" id="IPR014710">
    <property type="entry name" value="RmlC-like_jellyroll"/>
</dbReference>
<keyword evidence="5" id="KW-0614">Plasmid</keyword>
<dbReference type="EMBL" id="AEYE02000035">
    <property type="protein sequence ID" value="EPE94668.1"/>
    <property type="molecule type" value="Genomic_DNA"/>
</dbReference>
<proteinExistence type="predicted"/>
<dbReference type="Pfam" id="PF12833">
    <property type="entry name" value="HTH_18"/>
    <property type="match status" value="1"/>
</dbReference>
<dbReference type="Pfam" id="PF12852">
    <property type="entry name" value="Cupin_6"/>
    <property type="match status" value="1"/>
</dbReference>
<evidence type="ECO:0000256" key="1">
    <source>
        <dbReference type="ARBA" id="ARBA00023015"/>
    </source>
</evidence>
<dbReference type="InterPro" id="IPR050204">
    <property type="entry name" value="AraC_XylS_family_regulators"/>
</dbReference>
<comment type="caution">
    <text evidence="5">The sequence shown here is derived from an EMBL/GenBank/DDBJ whole genome shotgun (WGS) entry which is preliminary data.</text>
</comment>
<keyword evidence="3" id="KW-0804">Transcription</keyword>
<dbReference type="RefSeq" id="WP_016557762.1">
    <property type="nucleotide sequence ID" value="NZ_AEYE02000035.1"/>
</dbReference>
<reference evidence="5 6" key="1">
    <citation type="journal article" date="2012" name="J. Bacteriol.">
        <title>Genome sequence of Rhizobium grahamii CCGE502, a broad-host-range symbiont with low nodulation competitiveness in Phaseolus vulgaris.</title>
        <authorList>
            <person name="Althabegoiti M.J."/>
            <person name="Lozano L."/>
            <person name="Torres-Tejerizo G."/>
            <person name="Ormeno-Orrillo E."/>
            <person name="Rogel M.A."/>
            <person name="Gonzalez V."/>
            <person name="Martinez-Romero E."/>
        </authorList>
    </citation>
    <scope>NUCLEOTIDE SEQUENCE [LARGE SCALE GENOMIC DNA]</scope>
    <source>
        <strain evidence="5 6">CCGE 502</strain>
        <plasmid evidence="5">pRg502b</plasmid>
    </source>
</reference>
<geneLocation type="plasmid" evidence="5">
    <name>pRg502b</name>
</geneLocation>
<dbReference type="Gene3D" id="2.60.120.10">
    <property type="entry name" value="Jelly Rolls"/>
    <property type="match status" value="1"/>
</dbReference>
<protein>
    <submittedName>
        <fullName evidence="5">AraC family transcriptional regulator</fullName>
    </submittedName>
</protein>
<dbReference type="GO" id="GO:0043565">
    <property type="term" value="F:sequence-specific DNA binding"/>
    <property type="evidence" value="ECO:0007669"/>
    <property type="project" value="InterPro"/>
</dbReference>
<evidence type="ECO:0000313" key="5">
    <source>
        <dbReference type="EMBL" id="EPE94668.1"/>
    </source>
</evidence>
<dbReference type="SUPFAM" id="SSF46689">
    <property type="entry name" value="Homeodomain-like"/>
    <property type="match status" value="2"/>
</dbReference>
<feature type="domain" description="HTH araC/xylS-type" evidence="4">
    <location>
        <begin position="205"/>
        <end position="303"/>
    </location>
</feature>
<accession>S3I558</accession>
<dbReference type="PROSITE" id="PS00041">
    <property type="entry name" value="HTH_ARAC_FAMILY_1"/>
    <property type="match status" value="1"/>
</dbReference>
<keyword evidence="2" id="KW-0238">DNA-binding</keyword>
<dbReference type="InterPro" id="IPR018062">
    <property type="entry name" value="HTH_AraC-typ_CS"/>
</dbReference>
<dbReference type="CDD" id="cd06995">
    <property type="entry name" value="cupin_YkgD-like_N"/>
    <property type="match status" value="1"/>
</dbReference>
<dbReference type="PROSITE" id="PS01124">
    <property type="entry name" value="HTH_ARAC_FAMILY_2"/>
    <property type="match status" value="1"/>
</dbReference>
<name>S3I558_9HYPH</name>
<dbReference type="PRINTS" id="PR00032">
    <property type="entry name" value="HTHARAC"/>
</dbReference>
<dbReference type="InterPro" id="IPR032783">
    <property type="entry name" value="AraC_lig"/>
</dbReference>
<evidence type="ECO:0000256" key="3">
    <source>
        <dbReference type="ARBA" id="ARBA00023163"/>
    </source>
</evidence>
<evidence type="ECO:0000259" key="4">
    <source>
        <dbReference type="PROSITE" id="PS01124"/>
    </source>
</evidence>
<dbReference type="InterPro" id="IPR011051">
    <property type="entry name" value="RmlC_Cupin_sf"/>
</dbReference>
<dbReference type="HOGENOM" id="CLU_000445_81_0_5"/>
<evidence type="ECO:0000256" key="2">
    <source>
        <dbReference type="ARBA" id="ARBA00023125"/>
    </source>
</evidence>
<keyword evidence="1" id="KW-0805">Transcription regulation</keyword>
<dbReference type="GO" id="GO:0003700">
    <property type="term" value="F:DNA-binding transcription factor activity"/>
    <property type="evidence" value="ECO:0007669"/>
    <property type="project" value="InterPro"/>
</dbReference>
<gene>
    <name evidence="5" type="ORF">RGCCGE502_29208</name>
</gene>
<dbReference type="InterPro" id="IPR018060">
    <property type="entry name" value="HTH_AraC"/>
</dbReference>
<dbReference type="Proteomes" id="UP000014411">
    <property type="component" value="Unassembled WGS sequence"/>
</dbReference>
<dbReference type="PANTHER" id="PTHR46796:SF7">
    <property type="entry name" value="ARAC FAMILY TRANSCRIPTIONAL REGULATOR"/>
    <property type="match status" value="1"/>
</dbReference>
<keyword evidence="6" id="KW-1185">Reference proteome</keyword>